<proteinExistence type="predicted"/>
<gene>
    <name evidence="1" type="ORF">GDO81_022241</name>
</gene>
<sequence length="91" mass="10290">MDLFGKLFNTVSAVSNLFTNPYRVRELALVDYVGCHRIKEDGRILLYKSKTAKSWDCLLVNPVTPQNAFRLVCNFLPHSSTCVFGLPAHKC</sequence>
<evidence type="ECO:0000313" key="1">
    <source>
        <dbReference type="EMBL" id="KAG8538670.1"/>
    </source>
</evidence>
<organism evidence="1 2">
    <name type="scientific">Engystomops pustulosus</name>
    <name type="common">Tungara frog</name>
    <name type="synonym">Physalaemus pustulosus</name>
    <dbReference type="NCBI Taxonomy" id="76066"/>
    <lineage>
        <taxon>Eukaryota</taxon>
        <taxon>Metazoa</taxon>
        <taxon>Chordata</taxon>
        <taxon>Craniata</taxon>
        <taxon>Vertebrata</taxon>
        <taxon>Euteleostomi</taxon>
        <taxon>Amphibia</taxon>
        <taxon>Batrachia</taxon>
        <taxon>Anura</taxon>
        <taxon>Neobatrachia</taxon>
        <taxon>Hyloidea</taxon>
        <taxon>Leptodactylidae</taxon>
        <taxon>Leiuperinae</taxon>
        <taxon>Engystomops</taxon>
    </lineage>
</organism>
<dbReference type="AlphaFoldDB" id="A0AAV6YUM4"/>
<dbReference type="EMBL" id="WNYA01019364">
    <property type="protein sequence ID" value="KAG8538670.1"/>
    <property type="molecule type" value="Genomic_DNA"/>
</dbReference>
<protein>
    <submittedName>
        <fullName evidence="1">Uncharacterized protein</fullName>
    </submittedName>
</protein>
<evidence type="ECO:0000313" key="2">
    <source>
        <dbReference type="Proteomes" id="UP000824782"/>
    </source>
</evidence>
<dbReference type="Proteomes" id="UP000824782">
    <property type="component" value="Unassembled WGS sequence"/>
</dbReference>
<reference evidence="1" key="1">
    <citation type="thesis" date="2020" institute="ProQuest LLC" country="789 East Eisenhower Parkway, Ann Arbor, MI, USA">
        <title>Comparative Genomics and Chromosome Evolution.</title>
        <authorList>
            <person name="Mudd A.B."/>
        </authorList>
    </citation>
    <scope>NUCLEOTIDE SEQUENCE</scope>
    <source>
        <strain evidence="1">237g6f4</strain>
        <tissue evidence="1">Blood</tissue>
    </source>
</reference>
<keyword evidence="2" id="KW-1185">Reference proteome</keyword>
<name>A0AAV6YUM4_ENGPU</name>
<comment type="caution">
    <text evidence="1">The sequence shown here is derived from an EMBL/GenBank/DDBJ whole genome shotgun (WGS) entry which is preliminary data.</text>
</comment>
<accession>A0AAV6YUM4</accession>